<dbReference type="Pfam" id="PF18449">
    <property type="entry name" value="Endotoxin_C2"/>
    <property type="match status" value="1"/>
</dbReference>
<keyword evidence="5" id="KW-1185">Reference proteome</keyword>
<organism evidence="4 5">
    <name type="scientific">Listeria cornellensis FSL F6-0969</name>
    <dbReference type="NCBI Taxonomy" id="1265820"/>
    <lineage>
        <taxon>Bacteria</taxon>
        <taxon>Bacillati</taxon>
        <taxon>Bacillota</taxon>
        <taxon>Bacilli</taxon>
        <taxon>Bacillales</taxon>
        <taxon>Listeriaceae</taxon>
        <taxon>Listeria</taxon>
    </lineage>
</organism>
<feature type="chain" id="PRO_5038638802" description="Pesticidal crystal protein Cry1Aa domain-containing protein" evidence="2">
    <location>
        <begin position="32"/>
        <end position="294"/>
    </location>
</feature>
<keyword evidence="2" id="KW-0732">Signal</keyword>
<proteinExistence type="predicted"/>
<dbReference type="EMBL" id="AODE01000011">
    <property type="protein sequence ID" value="EUJ31409.1"/>
    <property type="molecule type" value="Genomic_DNA"/>
</dbReference>
<sequence length="294" mass="31693">MKKQQIKKLVSTLTVASIIGASVVTPFNVFATPAQAAEGIQATASAPVYESTANKFQNFTGNLSGQNAFFPMVQITNDILYIDMTLVWKNYGIRIILPTGQVIDRYKSSDKNVYDYYTVDLKALNGGTIQLRTLNPNGSYERAGIATIYLGSSGNTGVAINTYGQAVYNLFSDSTFTKLGANITQSDINAAKALAASVPDSAEKTNLTNLVNKAQSLLDADNKKKDDDARIAVNALFNSNSPIIDVIKPETTQGSINAAQGLVNQATDPVKKSTNANRPRQSKRTTNNTRCFTI</sequence>
<dbReference type="Proteomes" id="UP000019254">
    <property type="component" value="Unassembled WGS sequence"/>
</dbReference>
<evidence type="ECO:0000259" key="3">
    <source>
        <dbReference type="Pfam" id="PF18449"/>
    </source>
</evidence>
<dbReference type="OrthoDB" id="2365827at2"/>
<accession>W7BX76</accession>
<feature type="signal peptide" evidence="2">
    <location>
        <begin position="1"/>
        <end position="31"/>
    </location>
</feature>
<dbReference type="RefSeq" id="WP_036077926.1">
    <property type="nucleotide sequence ID" value="NZ_AODE01000011.1"/>
</dbReference>
<evidence type="ECO:0000256" key="1">
    <source>
        <dbReference type="SAM" id="MobiDB-lite"/>
    </source>
</evidence>
<gene>
    <name evidence="4" type="ORF">PCORN_05106</name>
</gene>
<dbReference type="AlphaFoldDB" id="W7BX76"/>
<name>W7BX76_9LIST</name>
<evidence type="ECO:0000313" key="5">
    <source>
        <dbReference type="Proteomes" id="UP000019254"/>
    </source>
</evidence>
<evidence type="ECO:0000313" key="4">
    <source>
        <dbReference type="EMBL" id="EUJ31409.1"/>
    </source>
</evidence>
<dbReference type="STRING" id="1265820.PCORN_05106"/>
<reference evidence="4 5" key="1">
    <citation type="journal article" date="2014" name="Int. J. Syst. Evol. Microbiol.">
        <title>Listeria floridensis sp. nov., Listeria aquatica sp. nov., Listeria cornellensis sp. nov., Listeria riparia sp. nov. and Listeria grandensis sp. nov., from agricultural and natural environments.</title>
        <authorList>
            <person name="den Bakker H.C."/>
            <person name="Warchocki S."/>
            <person name="Wright E.M."/>
            <person name="Allred A.F."/>
            <person name="Ahlstrom C."/>
            <person name="Manuel C.S."/>
            <person name="Stasiewicz M.J."/>
            <person name="Burrell A."/>
            <person name="Roof S."/>
            <person name="Strawn L."/>
            <person name="Fortes E.D."/>
            <person name="Nightingale K.K."/>
            <person name="Kephart D."/>
            <person name="Wiedmann M."/>
        </authorList>
    </citation>
    <scope>NUCLEOTIDE SEQUENCE [LARGE SCALE GENOMIC DNA]</scope>
    <source>
        <strain evidence="5">FSL F6-969</strain>
    </source>
</reference>
<comment type="caution">
    <text evidence="4">The sequence shown here is derived from an EMBL/GenBank/DDBJ whole genome shotgun (WGS) entry which is preliminary data.</text>
</comment>
<feature type="domain" description="Pesticidal crystal protein Cry1Aa" evidence="3">
    <location>
        <begin position="165"/>
        <end position="220"/>
    </location>
</feature>
<evidence type="ECO:0000256" key="2">
    <source>
        <dbReference type="SAM" id="SignalP"/>
    </source>
</evidence>
<feature type="region of interest" description="Disordered" evidence="1">
    <location>
        <begin position="267"/>
        <end position="294"/>
    </location>
</feature>
<dbReference type="InterPro" id="IPR054544">
    <property type="entry name" value="Pest_crys_Cry1Aa_dom-IV"/>
</dbReference>
<dbReference type="PATRIC" id="fig|1265820.5.peg.1002"/>
<protein>
    <recommendedName>
        <fullName evidence="3">Pesticidal crystal protein Cry1Aa domain-containing protein</fullName>
    </recommendedName>
</protein>